<sequence length="212" mass="23297">MSDALDKLLQSPRLWRGRAQGSAWQGLATGYPRFDEHLPGGGWPQHALTEILLEQYGSGELKLLMPALARLSQEAAGWLSWIAPPFQPYPPALQQWGINLSRVLIVKPRADTEALWAAEQALSCGNCAAVLLWSERFDSTASRRLQLAAEQGKSWVIAFRSLRARREHSAAALRIELRQGDGGTDIHILKSRGGRPAAVPGVIHNYADLPGH</sequence>
<organism evidence="2 3">
    <name type="scientific">Woeseia oceani</name>
    <dbReference type="NCBI Taxonomy" id="1548547"/>
    <lineage>
        <taxon>Bacteria</taxon>
        <taxon>Pseudomonadati</taxon>
        <taxon>Pseudomonadota</taxon>
        <taxon>Gammaproteobacteria</taxon>
        <taxon>Woeseiales</taxon>
        <taxon>Woeseiaceae</taxon>
        <taxon>Woeseia</taxon>
    </lineage>
</organism>
<dbReference type="Pfam" id="PF03846">
    <property type="entry name" value="SulA"/>
    <property type="match status" value="1"/>
</dbReference>
<evidence type="ECO:0000313" key="2">
    <source>
        <dbReference type="EMBL" id="ANO51180.1"/>
    </source>
</evidence>
<proteinExistence type="predicted"/>
<dbReference type="Gene3D" id="3.40.50.300">
    <property type="entry name" value="P-loop containing nucleotide triphosphate hydrolases"/>
    <property type="match status" value="1"/>
</dbReference>
<evidence type="ECO:0000313" key="3">
    <source>
        <dbReference type="Proteomes" id="UP000092695"/>
    </source>
</evidence>
<dbReference type="SUPFAM" id="SSF52540">
    <property type="entry name" value="P-loop containing nucleoside triphosphate hydrolases"/>
    <property type="match status" value="1"/>
</dbReference>
<dbReference type="InterPro" id="IPR050356">
    <property type="entry name" value="SulA_CellDiv_inhibitor"/>
</dbReference>
<dbReference type="RefSeq" id="WP_068615266.1">
    <property type="nucleotide sequence ID" value="NZ_CP016268.1"/>
</dbReference>
<evidence type="ECO:0008006" key="4">
    <source>
        <dbReference type="Google" id="ProtNLM"/>
    </source>
</evidence>
<protein>
    <recommendedName>
        <fullName evidence="4">SOS cell division inhibitor SulA</fullName>
    </recommendedName>
</protein>
<dbReference type="KEGG" id="woc:BA177_08155"/>
<reference evidence="2 3" key="1">
    <citation type="submission" date="2016-06" db="EMBL/GenBank/DDBJ databases">
        <title>Complete genome sequence of a deep-branching marine Gamma Proteobacterium Woeseia oceani type strain XK5.</title>
        <authorList>
            <person name="Mu D."/>
            <person name="Du Z."/>
        </authorList>
    </citation>
    <scope>NUCLEOTIDE SEQUENCE [LARGE SCALE GENOMIC DNA]</scope>
    <source>
        <strain evidence="2 3">XK5</strain>
    </source>
</reference>
<dbReference type="InterPro" id="IPR027417">
    <property type="entry name" value="P-loop_NTPase"/>
</dbReference>
<dbReference type="GO" id="GO:0009432">
    <property type="term" value="P:SOS response"/>
    <property type="evidence" value="ECO:0007669"/>
    <property type="project" value="InterPro"/>
</dbReference>
<dbReference type="PIRSF" id="PIRSF037290">
    <property type="entry name" value="UCP037290"/>
    <property type="match status" value="1"/>
</dbReference>
<gene>
    <name evidence="2" type="ORF">BA177_08155</name>
</gene>
<dbReference type="GO" id="GO:0006281">
    <property type="term" value="P:DNA repair"/>
    <property type="evidence" value="ECO:0007669"/>
    <property type="project" value="TreeGrafter"/>
</dbReference>
<keyword evidence="1" id="KW-0227">DNA damage</keyword>
<dbReference type="AlphaFoldDB" id="A0A193LF74"/>
<dbReference type="PANTHER" id="PTHR35369">
    <property type="entry name" value="BLR3025 PROTEIN-RELATED"/>
    <property type="match status" value="1"/>
</dbReference>
<dbReference type="NCBIfam" id="NF033429">
    <property type="entry name" value="ImuA_translesion"/>
    <property type="match status" value="1"/>
</dbReference>
<evidence type="ECO:0000256" key="1">
    <source>
        <dbReference type="ARBA" id="ARBA00022763"/>
    </source>
</evidence>
<dbReference type="OrthoDB" id="9811176at2"/>
<dbReference type="InterPro" id="IPR017166">
    <property type="entry name" value="UCP037290"/>
</dbReference>
<dbReference type="EMBL" id="CP016268">
    <property type="protein sequence ID" value="ANO51180.1"/>
    <property type="molecule type" value="Genomic_DNA"/>
</dbReference>
<dbReference type="InterPro" id="IPR047610">
    <property type="entry name" value="ImuA_translesion"/>
</dbReference>
<name>A0A193LF74_9GAMM</name>
<dbReference type="InterPro" id="IPR004596">
    <property type="entry name" value="Cell_div_suppressor_SulA"/>
</dbReference>
<dbReference type="GO" id="GO:0051782">
    <property type="term" value="P:negative regulation of cell division"/>
    <property type="evidence" value="ECO:0007669"/>
    <property type="project" value="InterPro"/>
</dbReference>
<dbReference type="PANTHER" id="PTHR35369:SF3">
    <property type="entry name" value="TRANSLESION DNA SYNTHESIS-ASSOCIATED PROTEIN IMUA"/>
    <property type="match status" value="1"/>
</dbReference>
<dbReference type="Proteomes" id="UP000092695">
    <property type="component" value="Chromosome"/>
</dbReference>
<accession>A0A193LF74</accession>
<dbReference type="STRING" id="1548547.BA177_08155"/>
<keyword evidence="3" id="KW-1185">Reference proteome</keyword>